<dbReference type="PROSITE" id="PS50943">
    <property type="entry name" value="HTH_CROC1"/>
    <property type="match status" value="1"/>
</dbReference>
<dbReference type="Gene3D" id="1.10.260.40">
    <property type="entry name" value="lambda repressor-like DNA-binding domains"/>
    <property type="match status" value="1"/>
</dbReference>
<dbReference type="SMART" id="SM00530">
    <property type="entry name" value="HTH_XRE"/>
    <property type="match status" value="1"/>
</dbReference>
<dbReference type="EMBL" id="JADBEC010000001">
    <property type="protein sequence ID" value="MBE1506517.1"/>
    <property type="molecule type" value="Genomic_DNA"/>
</dbReference>
<reference evidence="2 3" key="1">
    <citation type="submission" date="2020-10" db="EMBL/GenBank/DDBJ databases">
        <title>Sequencing the genomes of 1000 actinobacteria strains.</title>
        <authorList>
            <person name="Klenk H.-P."/>
        </authorList>
    </citation>
    <scope>NUCLEOTIDE SEQUENCE [LARGE SCALE GENOMIC DNA]</scope>
    <source>
        <strain evidence="2 3">DSM 7307</strain>
    </source>
</reference>
<sequence>MAEIDGSWFHNQLDDRGQSLRALARHLGKDASAVSRTFSGKRRMTMEEAAEIAGFLGVSVTEVMHHAGITGHAGMPRDSEGLGLKILLSAVIGEDGEVRALSEPQPLPQAVLDKAQLSIGASRNRRIIAAEVRASSGALSIWDDAVLLFAPSDGIEPGAIGALSICGLAGGRQILAKLDRARKTGEARVIFPDGGIEEAVLTTATPVLAVVP</sequence>
<keyword evidence="3" id="KW-1185">Reference proteome</keyword>
<dbReference type="InterPro" id="IPR010982">
    <property type="entry name" value="Lambda_DNA-bd_dom_sf"/>
</dbReference>
<gene>
    <name evidence="2" type="ORF">H4W29_003698</name>
</gene>
<dbReference type="Pfam" id="PF01381">
    <property type="entry name" value="HTH_3"/>
    <property type="match status" value="1"/>
</dbReference>
<accession>A0ABR9ITJ2</accession>
<feature type="domain" description="HTH cro/C1-type" evidence="1">
    <location>
        <begin position="19"/>
        <end position="63"/>
    </location>
</feature>
<dbReference type="InterPro" id="IPR001387">
    <property type="entry name" value="Cro/C1-type_HTH"/>
</dbReference>
<organism evidence="2 3">
    <name type="scientific">Rhizobium viscosum</name>
    <name type="common">Arthrobacter viscosus</name>
    <dbReference type="NCBI Taxonomy" id="1673"/>
    <lineage>
        <taxon>Bacteria</taxon>
        <taxon>Pseudomonadati</taxon>
        <taxon>Pseudomonadota</taxon>
        <taxon>Alphaproteobacteria</taxon>
        <taxon>Hyphomicrobiales</taxon>
        <taxon>Rhizobiaceae</taxon>
        <taxon>Rhizobium/Agrobacterium group</taxon>
        <taxon>Rhizobium</taxon>
    </lineage>
</organism>
<dbReference type="SUPFAM" id="SSF47413">
    <property type="entry name" value="lambda repressor-like DNA-binding domains"/>
    <property type="match status" value="1"/>
</dbReference>
<dbReference type="CDD" id="cd00093">
    <property type="entry name" value="HTH_XRE"/>
    <property type="match status" value="1"/>
</dbReference>
<dbReference type="Proteomes" id="UP000620262">
    <property type="component" value="Unassembled WGS sequence"/>
</dbReference>
<comment type="caution">
    <text evidence="2">The sequence shown here is derived from an EMBL/GenBank/DDBJ whole genome shotgun (WGS) entry which is preliminary data.</text>
</comment>
<proteinExistence type="predicted"/>
<evidence type="ECO:0000259" key="1">
    <source>
        <dbReference type="PROSITE" id="PS50943"/>
    </source>
</evidence>
<name>A0ABR9ITJ2_RHIVS</name>
<dbReference type="RefSeq" id="WP_192730209.1">
    <property type="nucleotide sequence ID" value="NZ_BAAAVL010000013.1"/>
</dbReference>
<evidence type="ECO:0000313" key="2">
    <source>
        <dbReference type="EMBL" id="MBE1506517.1"/>
    </source>
</evidence>
<evidence type="ECO:0000313" key="3">
    <source>
        <dbReference type="Proteomes" id="UP000620262"/>
    </source>
</evidence>
<protein>
    <submittedName>
        <fullName evidence="2">Transcriptional regulator with XRE-family HTH domain</fullName>
    </submittedName>
</protein>